<dbReference type="InterPro" id="IPR029063">
    <property type="entry name" value="SAM-dependent_MTases_sf"/>
</dbReference>
<dbReference type="Gene3D" id="3.40.50.150">
    <property type="entry name" value="Vaccinia Virus protein VP39"/>
    <property type="match status" value="1"/>
</dbReference>
<proteinExistence type="predicted"/>
<dbReference type="GO" id="GO:0005634">
    <property type="term" value="C:nucleus"/>
    <property type="evidence" value="ECO:0007669"/>
    <property type="project" value="TreeGrafter"/>
</dbReference>
<dbReference type="EMBL" id="GG671131">
    <property type="protein sequence ID" value="EER19235.1"/>
    <property type="molecule type" value="Genomic_DNA"/>
</dbReference>
<evidence type="ECO:0000313" key="4">
    <source>
        <dbReference type="Proteomes" id="UP000007800"/>
    </source>
</evidence>
<dbReference type="AlphaFoldDB" id="C5K8M8"/>
<dbReference type="InParanoid" id="C5K8M8"/>
<dbReference type="GO" id="GO:0008168">
    <property type="term" value="F:methyltransferase activity"/>
    <property type="evidence" value="ECO:0007669"/>
    <property type="project" value="UniProtKB-KW"/>
</dbReference>
<dbReference type="RefSeq" id="XP_002787439.1">
    <property type="nucleotide sequence ID" value="XM_002787393.1"/>
</dbReference>
<reference evidence="3 4" key="1">
    <citation type="submission" date="2008-07" db="EMBL/GenBank/DDBJ databases">
        <authorList>
            <person name="El-Sayed N."/>
            <person name="Caler E."/>
            <person name="Inman J."/>
            <person name="Amedeo P."/>
            <person name="Hass B."/>
            <person name="Wortman J."/>
        </authorList>
    </citation>
    <scope>NUCLEOTIDE SEQUENCE [LARGE SCALE GENOMIC DNA]</scope>
    <source>
        <strain evidence="4">ATCC 50983 / TXsc</strain>
    </source>
</reference>
<name>C5K8M8_PERM5</name>
<dbReference type="GeneID" id="9039474"/>
<dbReference type="PANTHER" id="PTHR13393:SF0">
    <property type="entry name" value="RNA N6-ADENOSINE-METHYLTRANSFERASE METTL16"/>
    <property type="match status" value="1"/>
</dbReference>
<sequence length="349" mass="39761">MRADPRCFLSTVTGNRQQHKVRERFSAKDNNDGHRAFDELGKFTIPPGAGFPPKGKFILKVYEVTTTQQQQEEGKGKGKGGDCQSVLVGKQLSQLPLDDHRGLIFGSEFENIAEDNLILDRGIGVQNQHVAIWYSTNRQRMMIQPINGTTTIHSITTAGKGLINSDKYLLSTKTPNTLKLQITPLDGKKALTADKCLFTISTPTTSSSTKKRQQQEEAGGQQSMKLYFVEGPHYVYYYIYIILKDGLYPMDLLYHQNPYKDYGGSEVEMRCEGGEVGFLTRMLKESEDHPHLCIWFTSLCARRTTLKKMEKLMNKNPRIVEVKTIALYQVCIHNIIRSKEYRSKNKKYF</sequence>
<keyword evidence="4" id="KW-1185">Reference proteome</keyword>
<dbReference type="GO" id="GO:0070475">
    <property type="term" value="P:rRNA base methylation"/>
    <property type="evidence" value="ECO:0007669"/>
    <property type="project" value="TreeGrafter"/>
</dbReference>
<gene>
    <name evidence="3" type="ORF">Pmar_PMAR028701</name>
</gene>
<evidence type="ECO:0000256" key="1">
    <source>
        <dbReference type="ARBA" id="ARBA00022603"/>
    </source>
</evidence>
<evidence type="ECO:0000313" key="3">
    <source>
        <dbReference type="EMBL" id="EER19235.1"/>
    </source>
</evidence>
<dbReference type="PANTHER" id="PTHR13393">
    <property type="entry name" value="SAM-DEPENDENT METHYLTRANSFERASE"/>
    <property type="match status" value="1"/>
</dbReference>
<keyword evidence="2" id="KW-0808">Transferase</keyword>
<protein>
    <submittedName>
        <fullName evidence="3">Uncharacterized protein</fullName>
    </submittedName>
</protein>
<dbReference type="OrthoDB" id="514248at2759"/>
<dbReference type="Pfam" id="PF05971">
    <property type="entry name" value="Methyltransf_10"/>
    <property type="match status" value="1"/>
</dbReference>
<dbReference type="Proteomes" id="UP000007800">
    <property type="component" value="Unassembled WGS sequence"/>
</dbReference>
<dbReference type="InterPro" id="IPR010286">
    <property type="entry name" value="METTL16/RlmF"/>
</dbReference>
<organism evidence="4">
    <name type="scientific">Perkinsus marinus (strain ATCC 50983 / TXsc)</name>
    <dbReference type="NCBI Taxonomy" id="423536"/>
    <lineage>
        <taxon>Eukaryota</taxon>
        <taxon>Sar</taxon>
        <taxon>Alveolata</taxon>
        <taxon>Perkinsozoa</taxon>
        <taxon>Perkinsea</taxon>
        <taxon>Perkinsida</taxon>
        <taxon>Perkinsidae</taxon>
        <taxon>Perkinsus</taxon>
    </lineage>
</organism>
<accession>C5K8M8</accession>
<keyword evidence="1" id="KW-0489">Methyltransferase</keyword>
<evidence type="ECO:0000256" key="2">
    <source>
        <dbReference type="ARBA" id="ARBA00022679"/>
    </source>
</evidence>